<dbReference type="Proteomes" id="UP000016927">
    <property type="component" value="Unassembled WGS sequence"/>
</dbReference>
<dbReference type="SMART" id="SM00129">
    <property type="entry name" value="KISc"/>
    <property type="match status" value="1"/>
</dbReference>
<evidence type="ECO:0000259" key="5">
    <source>
        <dbReference type="PROSITE" id="PS50067"/>
    </source>
</evidence>
<dbReference type="PROSITE" id="PS00411">
    <property type="entry name" value="KINESIN_MOTOR_1"/>
    <property type="match status" value="1"/>
</dbReference>
<dbReference type="GO" id="GO:0003777">
    <property type="term" value="F:microtubule motor activity"/>
    <property type="evidence" value="ECO:0007669"/>
    <property type="project" value="InterPro"/>
</dbReference>
<evidence type="ECO:0000256" key="1">
    <source>
        <dbReference type="ARBA" id="ARBA00022741"/>
    </source>
</evidence>
<dbReference type="Gene3D" id="3.40.850.10">
    <property type="entry name" value="Kinesin motor domain"/>
    <property type="match status" value="1"/>
</dbReference>
<dbReference type="PRINTS" id="PR00380">
    <property type="entry name" value="KINESINHEAVY"/>
</dbReference>
<feature type="binding site" evidence="3">
    <location>
        <begin position="72"/>
        <end position="79"/>
    </location>
    <ligand>
        <name>ATP</name>
        <dbReference type="ChEBI" id="CHEBI:30616"/>
    </ligand>
</feature>
<dbReference type="HOGENOM" id="CLU_001485_2_1_1"/>
<dbReference type="InterPro" id="IPR027640">
    <property type="entry name" value="Kinesin-like_fam"/>
</dbReference>
<dbReference type="InterPro" id="IPR001752">
    <property type="entry name" value="Kinesin_motor_dom"/>
</dbReference>
<dbReference type="InterPro" id="IPR019821">
    <property type="entry name" value="Kinesin_motor_CS"/>
</dbReference>
<proteinExistence type="inferred from homology"/>
<dbReference type="Pfam" id="PF00225">
    <property type="entry name" value="Kinesin"/>
    <property type="match status" value="1"/>
</dbReference>
<dbReference type="AlphaFoldDB" id="R0MAB8"/>
<keyword evidence="2 3" id="KW-0067">ATP-binding</keyword>
<dbReference type="STRING" id="578461.R0MAB8"/>
<comment type="similarity">
    <text evidence="3 4">Belongs to the TRAFAC class myosin-kinesin ATPase superfamily. Kinesin family.</text>
</comment>
<keyword evidence="4" id="KW-0493">Microtubule</keyword>
<dbReference type="GO" id="GO:0005875">
    <property type="term" value="C:microtubule associated complex"/>
    <property type="evidence" value="ECO:0007669"/>
    <property type="project" value="TreeGrafter"/>
</dbReference>
<dbReference type="GO" id="GO:0051231">
    <property type="term" value="P:spindle elongation"/>
    <property type="evidence" value="ECO:0007669"/>
    <property type="project" value="TreeGrafter"/>
</dbReference>
<feature type="non-terminal residue" evidence="6">
    <location>
        <position position="337"/>
    </location>
</feature>
<dbReference type="PANTHER" id="PTHR47969">
    <property type="entry name" value="CHROMOSOME-ASSOCIATED KINESIN KIF4A-RELATED"/>
    <property type="match status" value="1"/>
</dbReference>
<evidence type="ECO:0000256" key="3">
    <source>
        <dbReference type="PROSITE-ProRule" id="PRU00283"/>
    </source>
</evidence>
<dbReference type="GO" id="GO:0007018">
    <property type="term" value="P:microtubule-based movement"/>
    <property type="evidence" value="ECO:0007669"/>
    <property type="project" value="InterPro"/>
</dbReference>
<dbReference type="PROSITE" id="PS50067">
    <property type="entry name" value="KINESIN_MOTOR_2"/>
    <property type="match status" value="1"/>
</dbReference>
<protein>
    <recommendedName>
        <fullName evidence="4">Kinesin-like protein</fullName>
    </recommendedName>
</protein>
<dbReference type="GO" id="GO:0007052">
    <property type="term" value="P:mitotic spindle organization"/>
    <property type="evidence" value="ECO:0007669"/>
    <property type="project" value="TreeGrafter"/>
</dbReference>
<keyword evidence="1 3" id="KW-0547">Nucleotide-binding</keyword>
<dbReference type="CDD" id="cd00106">
    <property type="entry name" value="KISc"/>
    <property type="match status" value="1"/>
</dbReference>
<organism evidence="6 7">
    <name type="scientific">Nosema bombycis (strain CQ1 / CVCC 102059)</name>
    <name type="common">Microsporidian parasite</name>
    <name type="synonym">Pebrine of silkworm</name>
    <dbReference type="NCBI Taxonomy" id="578461"/>
    <lineage>
        <taxon>Eukaryota</taxon>
        <taxon>Fungi</taxon>
        <taxon>Fungi incertae sedis</taxon>
        <taxon>Microsporidia</taxon>
        <taxon>Nosematidae</taxon>
        <taxon>Nosema</taxon>
    </lineage>
</organism>
<accession>R0MAB8</accession>
<dbReference type="InterPro" id="IPR027417">
    <property type="entry name" value="P-loop_NTPase"/>
</dbReference>
<evidence type="ECO:0000256" key="2">
    <source>
        <dbReference type="ARBA" id="ARBA00022840"/>
    </source>
</evidence>
<keyword evidence="7" id="KW-1185">Reference proteome</keyword>
<reference evidence="6 7" key="1">
    <citation type="journal article" date="2013" name="BMC Genomics">
        <title>Comparative genomics of parasitic silkworm microsporidia reveal an association between genome expansion and host adaptation.</title>
        <authorList>
            <person name="Pan G."/>
            <person name="Xu J."/>
            <person name="Li T."/>
            <person name="Xia Q."/>
            <person name="Liu S.L."/>
            <person name="Zhang G."/>
            <person name="Li S."/>
            <person name="Li C."/>
            <person name="Liu H."/>
            <person name="Yang L."/>
            <person name="Liu T."/>
            <person name="Zhang X."/>
            <person name="Wu Z."/>
            <person name="Fan W."/>
            <person name="Dang X."/>
            <person name="Xiang H."/>
            <person name="Tao M."/>
            <person name="Li Y."/>
            <person name="Hu J."/>
            <person name="Li Z."/>
            <person name="Lin L."/>
            <person name="Luo J."/>
            <person name="Geng L."/>
            <person name="Wang L."/>
            <person name="Long M."/>
            <person name="Wan Y."/>
            <person name="He N."/>
            <person name="Zhang Z."/>
            <person name="Lu C."/>
            <person name="Keeling P.J."/>
            <person name="Wang J."/>
            <person name="Xiang Z."/>
            <person name="Zhou Z."/>
        </authorList>
    </citation>
    <scope>NUCLEOTIDE SEQUENCE [LARGE SCALE GENOMIC DNA]</scope>
    <source>
        <strain evidence="7">CQ1 / CVCC 102059</strain>
    </source>
</reference>
<dbReference type="PANTHER" id="PTHR47969:SF29">
    <property type="entry name" value="KINESIN-LIKE PROTEIN"/>
    <property type="match status" value="1"/>
</dbReference>
<evidence type="ECO:0000313" key="6">
    <source>
        <dbReference type="EMBL" id="EOB14879.1"/>
    </source>
</evidence>
<dbReference type="GO" id="GO:0005524">
    <property type="term" value="F:ATP binding"/>
    <property type="evidence" value="ECO:0007669"/>
    <property type="project" value="UniProtKB-UniRule"/>
</dbReference>
<dbReference type="EMBL" id="KB908921">
    <property type="protein sequence ID" value="EOB14879.1"/>
    <property type="molecule type" value="Genomic_DNA"/>
</dbReference>
<dbReference type="InterPro" id="IPR036961">
    <property type="entry name" value="Kinesin_motor_dom_sf"/>
</dbReference>
<dbReference type="VEuPathDB" id="MicrosporidiaDB:NBO_13g0056"/>
<dbReference type="SUPFAM" id="SSF52540">
    <property type="entry name" value="P-loop containing nucleoside triphosphate hydrolases"/>
    <property type="match status" value="1"/>
</dbReference>
<dbReference type="OMA" id="HAMANEP"/>
<evidence type="ECO:0000256" key="4">
    <source>
        <dbReference type="RuleBase" id="RU000394"/>
    </source>
</evidence>
<keyword evidence="3 4" id="KW-0505">Motor protein</keyword>
<gene>
    <name evidence="6" type="primary">KI18B</name>
    <name evidence="6" type="ORF">NBO_13g0056</name>
</gene>
<dbReference type="OrthoDB" id="3176171at2759"/>
<dbReference type="GO" id="GO:0005874">
    <property type="term" value="C:microtubule"/>
    <property type="evidence" value="ECO:0007669"/>
    <property type="project" value="UniProtKB-KW"/>
</dbReference>
<name>R0MAB8_NOSB1</name>
<sequence>MGENIKTYLRIKPNTDNPEFIIEGNTSKIGDKNFVFDKTFKDCSQSELFEAVSEDLLVCCMQGYNCSLFAYGQTGSGKTYTIQGKPSDYGLVQRCLCFLHNLQVKIQLSFVEIYNENMIDLFDTSKVLNLREDPVKSVVVENLTICESKDFDTGLDLYIRGIKTRKTKATSMNMESSRSHSVFTVYITNSANGVLKESKLTFVDLAGSERLRDLECKDFQLKETTGINKSLFCLGKIIHRLSEGDNGHIGYRDSKLTFLLKDSLGGNSKLRVIGNVCLGQKSDTINTMSFLSRLKMINNLTFVNTSVEQNELYLEERLKTLDQENQKLKTKLALYES</sequence>
<feature type="domain" description="Kinesin motor" evidence="5">
    <location>
        <begin position="4"/>
        <end position="297"/>
    </location>
</feature>
<dbReference type="GO" id="GO:0008017">
    <property type="term" value="F:microtubule binding"/>
    <property type="evidence" value="ECO:0007669"/>
    <property type="project" value="InterPro"/>
</dbReference>
<evidence type="ECO:0000313" key="7">
    <source>
        <dbReference type="Proteomes" id="UP000016927"/>
    </source>
</evidence>